<dbReference type="GO" id="GO:0052717">
    <property type="term" value="F:tRNA-specific adenosine-34 deaminase activity"/>
    <property type="evidence" value="ECO:0007669"/>
    <property type="project" value="UniProtKB-EC"/>
</dbReference>
<sequence length="279" mass="31125">MVEGVSHDAVRNEVLEKYFMSQALRVAKEALDVGEVPVGCVIVLRDVNDFDPSLTTMSRQYDGPEPDDAFDTGEHQYLTSSPYVIVSHGANQVNATRDATRHAEMVAIDRMLTKGRSSDQMKLPADVIQKSAHGKIPNDYTLGRVKDGDKWINVPSCATHWKNNFGWGSDRIYDKDVFSKCDLYVTCEPCIMCAAALSMVGFSRVFFGCKNDRFGGCGSLLHLHKPEALPSAKHHGFPIYGGILEDEAISLLRSFYDRENFHAPDHKRKRKLPVDNVSS</sequence>
<dbReference type="Gene3D" id="3.40.140.10">
    <property type="entry name" value="Cytidine Deaminase, domain 2"/>
    <property type="match status" value="1"/>
</dbReference>
<evidence type="ECO:0000259" key="2">
    <source>
        <dbReference type="PROSITE" id="PS51747"/>
    </source>
</evidence>
<evidence type="ECO:0000256" key="1">
    <source>
        <dbReference type="ARBA" id="ARBA00022801"/>
    </source>
</evidence>
<reference evidence="3" key="1">
    <citation type="submission" date="2023-06" db="EMBL/GenBank/DDBJ databases">
        <title>Survivors Of The Sea: Transcriptome response of Skeletonema marinoi to long-term dormancy.</title>
        <authorList>
            <person name="Pinder M.I.M."/>
            <person name="Kourtchenko O."/>
            <person name="Robertson E.K."/>
            <person name="Larsson T."/>
            <person name="Maumus F."/>
            <person name="Osuna-Cruz C.M."/>
            <person name="Vancaester E."/>
            <person name="Stenow R."/>
            <person name="Vandepoele K."/>
            <person name="Ploug H."/>
            <person name="Bruchert V."/>
            <person name="Godhe A."/>
            <person name="Topel M."/>
        </authorList>
    </citation>
    <scope>NUCLEOTIDE SEQUENCE</scope>
    <source>
        <strain evidence="3">R05AC</strain>
    </source>
</reference>
<dbReference type="PROSITE" id="PS51747">
    <property type="entry name" value="CYT_DCMP_DEAMINASES_2"/>
    <property type="match status" value="1"/>
</dbReference>
<dbReference type="SUPFAM" id="SSF53927">
    <property type="entry name" value="Cytidine deaminase-like"/>
    <property type="match status" value="1"/>
</dbReference>
<gene>
    <name evidence="3" type="ORF">QTG54_001851</name>
</gene>
<organism evidence="3 4">
    <name type="scientific">Skeletonema marinoi</name>
    <dbReference type="NCBI Taxonomy" id="267567"/>
    <lineage>
        <taxon>Eukaryota</taxon>
        <taxon>Sar</taxon>
        <taxon>Stramenopiles</taxon>
        <taxon>Ochrophyta</taxon>
        <taxon>Bacillariophyta</taxon>
        <taxon>Coscinodiscophyceae</taxon>
        <taxon>Thalassiosirophycidae</taxon>
        <taxon>Thalassiosirales</taxon>
        <taxon>Skeletonemataceae</taxon>
        <taxon>Skeletonema</taxon>
        <taxon>Skeletonema marinoi-dohrnii complex</taxon>
    </lineage>
</organism>
<evidence type="ECO:0000313" key="4">
    <source>
        <dbReference type="Proteomes" id="UP001224775"/>
    </source>
</evidence>
<dbReference type="EMBL" id="JATAAI010000002">
    <property type="protein sequence ID" value="KAK1747888.1"/>
    <property type="molecule type" value="Genomic_DNA"/>
</dbReference>
<accession>A0AAD8YKV7</accession>
<keyword evidence="1 3" id="KW-0378">Hydrolase</keyword>
<dbReference type="AlphaFoldDB" id="A0AAD8YKV7"/>
<keyword evidence="4" id="KW-1185">Reference proteome</keyword>
<name>A0AAD8YKV7_9STRA</name>
<dbReference type="GO" id="GO:0002100">
    <property type="term" value="P:tRNA wobble adenosine to inosine editing"/>
    <property type="evidence" value="ECO:0007669"/>
    <property type="project" value="TreeGrafter"/>
</dbReference>
<evidence type="ECO:0000313" key="3">
    <source>
        <dbReference type="EMBL" id="KAK1747888.1"/>
    </source>
</evidence>
<feature type="domain" description="CMP/dCMP-type deaminase" evidence="2">
    <location>
        <begin position="14"/>
        <end position="219"/>
    </location>
</feature>
<dbReference type="InterPro" id="IPR002125">
    <property type="entry name" value="CMP_dCMP_dom"/>
</dbReference>
<dbReference type="InterPro" id="IPR016193">
    <property type="entry name" value="Cytidine_deaminase-like"/>
</dbReference>
<dbReference type="PANTHER" id="PTHR11079">
    <property type="entry name" value="CYTOSINE DEAMINASE FAMILY MEMBER"/>
    <property type="match status" value="1"/>
</dbReference>
<dbReference type="EC" id="3.5.4.33" evidence="3"/>
<dbReference type="Proteomes" id="UP001224775">
    <property type="component" value="Unassembled WGS sequence"/>
</dbReference>
<dbReference type="Pfam" id="PF00383">
    <property type="entry name" value="dCMP_cyt_deam_1"/>
    <property type="match status" value="1"/>
</dbReference>
<comment type="caution">
    <text evidence="3">The sequence shown here is derived from an EMBL/GenBank/DDBJ whole genome shotgun (WGS) entry which is preliminary data.</text>
</comment>
<protein>
    <submittedName>
        <fullName evidence="3">tRNA-specific adenosine deaminase TAD2</fullName>
        <ecNumber evidence="3">3.5.4.33</ecNumber>
    </submittedName>
</protein>
<dbReference type="CDD" id="cd01285">
    <property type="entry name" value="nucleoside_deaminase"/>
    <property type="match status" value="1"/>
</dbReference>
<dbReference type="PANTHER" id="PTHR11079:SF149">
    <property type="entry name" value="TRNA-SPECIFIC ADENOSINE DEAMINASE 2"/>
    <property type="match status" value="1"/>
</dbReference>
<proteinExistence type="predicted"/>